<dbReference type="RefSeq" id="WP_370738547.1">
    <property type="nucleotide sequence ID" value="NZ_FWFQ01000013.1"/>
</dbReference>
<evidence type="ECO:0000313" key="3">
    <source>
        <dbReference type="Proteomes" id="UP000193409"/>
    </source>
</evidence>
<evidence type="ECO:0000256" key="1">
    <source>
        <dbReference type="SAM" id="SignalP"/>
    </source>
</evidence>
<name>A0A1Y5SKU4_9RHOB</name>
<dbReference type="AlphaFoldDB" id="A0A1Y5SKU4"/>
<keyword evidence="1" id="KW-0732">Signal</keyword>
<keyword evidence="3" id="KW-1185">Reference proteome</keyword>
<reference evidence="2 3" key="1">
    <citation type="submission" date="2017-03" db="EMBL/GenBank/DDBJ databases">
        <authorList>
            <person name="Afonso C.L."/>
            <person name="Miller P.J."/>
            <person name="Scott M.A."/>
            <person name="Spackman E."/>
            <person name="Goraichik I."/>
            <person name="Dimitrov K.M."/>
            <person name="Suarez D.L."/>
            <person name="Swayne D.E."/>
        </authorList>
    </citation>
    <scope>NUCLEOTIDE SEQUENCE [LARGE SCALE GENOMIC DNA]</scope>
    <source>
        <strain evidence="2 3">CECT 7680</strain>
    </source>
</reference>
<evidence type="ECO:0000313" key="2">
    <source>
        <dbReference type="EMBL" id="SLN41916.1"/>
    </source>
</evidence>
<dbReference type="Gene3D" id="3.40.30.10">
    <property type="entry name" value="Glutaredoxin"/>
    <property type="match status" value="1"/>
</dbReference>
<dbReference type="InterPro" id="IPR036249">
    <property type="entry name" value="Thioredoxin-like_sf"/>
</dbReference>
<feature type="chain" id="PRO_5013187236" description="DUF1223 domain-containing protein" evidence="1">
    <location>
        <begin position="20"/>
        <end position="234"/>
    </location>
</feature>
<gene>
    <name evidence="2" type="ORF">PSA7680_02078</name>
</gene>
<dbReference type="Proteomes" id="UP000193409">
    <property type="component" value="Unassembled WGS sequence"/>
</dbReference>
<dbReference type="InterPro" id="IPR010634">
    <property type="entry name" value="DUF1223"/>
</dbReference>
<dbReference type="PANTHER" id="PTHR36057:SF1">
    <property type="entry name" value="LIPOPROTEIN LIPID ATTACHMENT SITE-LIKE PROTEIN, PUTATIVE (DUF1223)-RELATED"/>
    <property type="match status" value="1"/>
</dbReference>
<evidence type="ECO:0008006" key="4">
    <source>
        <dbReference type="Google" id="ProtNLM"/>
    </source>
</evidence>
<dbReference type="EMBL" id="FWFQ01000013">
    <property type="protein sequence ID" value="SLN41916.1"/>
    <property type="molecule type" value="Genomic_DNA"/>
</dbReference>
<organism evidence="2 3">
    <name type="scientific">Pseudoruegeria aquimaris</name>
    <dbReference type="NCBI Taxonomy" id="393663"/>
    <lineage>
        <taxon>Bacteria</taxon>
        <taxon>Pseudomonadati</taxon>
        <taxon>Pseudomonadota</taxon>
        <taxon>Alphaproteobacteria</taxon>
        <taxon>Rhodobacterales</taxon>
        <taxon>Roseobacteraceae</taxon>
        <taxon>Pseudoruegeria</taxon>
    </lineage>
</organism>
<dbReference type="SUPFAM" id="SSF52833">
    <property type="entry name" value="Thioredoxin-like"/>
    <property type="match status" value="1"/>
</dbReference>
<accession>A0A1Y5SKU4</accession>
<protein>
    <recommendedName>
        <fullName evidence="4">DUF1223 domain-containing protein</fullName>
    </recommendedName>
</protein>
<dbReference type="Pfam" id="PF06764">
    <property type="entry name" value="DUF1223"/>
    <property type="match status" value="1"/>
</dbReference>
<dbReference type="PANTHER" id="PTHR36057">
    <property type="match status" value="1"/>
</dbReference>
<proteinExistence type="predicted"/>
<feature type="signal peptide" evidence="1">
    <location>
        <begin position="1"/>
        <end position="19"/>
    </location>
</feature>
<sequence>MFTAWLAGAWLAATGALFADEGAGTPLVVVELYTSQGCSSCPPADALLTELAKRPDVLALALHVDYWDYIGWKDIFANPAHTARQKAYARAAGKRMIYTPQMVIDGAEHVVGNKPDEVEALIRLHAEDGREVDLRASRAGNAISIRAEAAPGLGGDMVVQLVRFLPTATVEIGRGENAGRKLTYTNIVRSWMPVAMWDGSAPFTLQAQAEGEEPAAVIIQREGFGEILAAVRVD</sequence>